<accession>A0A6A4TFJ3</accession>
<dbReference type="EMBL" id="VEVO01000005">
    <property type="protein sequence ID" value="KAF0042520.1"/>
    <property type="molecule type" value="Genomic_DNA"/>
</dbReference>
<evidence type="ECO:0000313" key="2">
    <source>
        <dbReference type="Proteomes" id="UP000438429"/>
    </source>
</evidence>
<gene>
    <name evidence="1" type="ORF">F2P81_006052</name>
</gene>
<protein>
    <submittedName>
        <fullName evidence="1">Uncharacterized protein</fullName>
    </submittedName>
</protein>
<proteinExistence type="predicted"/>
<reference evidence="1 2" key="1">
    <citation type="submission" date="2019-06" db="EMBL/GenBank/DDBJ databases">
        <title>Draft genomes of female and male turbot (Scophthalmus maximus).</title>
        <authorList>
            <person name="Xu H."/>
            <person name="Xu X.-W."/>
            <person name="Shao C."/>
            <person name="Chen S."/>
        </authorList>
    </citation>
    <scope>NUCLEOTIDE SEQUENCE [LARGE SCALE GENOMIC DNA]</scope>
    <source>
        <strain evidence="1">Ysfricsl-2016a</strain>
        <tissue evidence="1">Blood</tissue>
    </source>
</reference>
<comment type="caution">
    <text evidence="1">The sequence shown here is derived from an EMBL/GenBank/DDBJ whole genome shotgun (WGS) entry which is preliminary data.</text>
</comment>
<dbReference type="Proteomes" id="UP000438429">
    <property type="component" value="Unassembled WGS sequence"/>
</dbReference>
<sequence>MARAAAAGKTADVAAQCRKDTCLFQTSTDIYKDNAKLKVMYYECTCVQFQVAVVLYASSGESLLCPAAFFTFDRCQSIRRLSHGECLSDAILPIVLLFEEEEASPESERLRVMRRVRRQRRTQSQTDICIKERSKEKIKNTVSLKLNKNLAQGRYLGEQGVTAEDSFGKIIILRQCMLTLVTIISKEATDIFGDPSSYSNHRSRFDWDRPVFKLRVPCRDKYLVCNVCKRSAELKSPKYVVKGDPPQQKTKELAAALDTCIPGHYGPCSE</sequence>
<evidence type="ECO:0000313" key="1">
    <source>
        <dbReference type="EMBL" id="KAF0042520.1"/>
    </source>
</evidence>
<dbReference type="AlphaFoldDB" id="A0A6A4TFJ3"/>
<name>A0A6A4TFJ3_SCOMX</name>
<organism evidence="1 2">
    <name type="scientific">Scophthalmus maximus</name>
    <name type="common">Turbot</name>
    <name type="synonym">Psetta maxima</name>
    <dbReference type="NCBI Taxonomy" id="52904"/>
    <lineage>
        <taxon>Eukaryota</taxon>
        <taxon>Metazoa</taxon>
        <taxon>Chordata</taxon>
        <taxon>Craniata</taxon>
        <taxon>Vertebrata</taxon>
        <taxon>Euteleostomi</taxon>
        <taxon>Actinopterygii</taxon>
        <taxon>Neopterygii</taxon>
        <taxon>Teleostei</taxon>
        <taxon>Neoteleostei</taxon>
        <taxon>Acanthomorphata</taxon>
        <taxon>Carangaria</taxon>
        <taxon>Pleuronectiformes</taxon>
        <taxon>Pleuronectoidei</taxon>
        <taxon>Scophthalmidae</taxon>
        <taxon>Scophthalmus</taxon>
    </lineage>
</organism>